<protein>
    <submittedName>
        <fullName evidence="1">Uncharacterized protein</fullName>
    </submittedName>
</protein>
<gene>
    <name evidence="1" type="ORF">FC65_GL001306</name>
</gene>
<dbReference type="InterPro" id="IPR042173">
    <property type="entry name" value="RNase_J_2"/>
</dbReference>
<dbReference type="InterPro" id="IPR036866">
    <property type="entry name" value="RibonucZ/Hydroxyglut_hydro"/>
</dbReference>
<accession>A0ABR5PN95</accession>
<name>A0ABR5PN95_9LACO</name>
<sequence>MVNHLPDNYLTLNSEQTRILCDPILTDDTDLGEHDYIILTHIDFDTLDLLDNYVGSKPIYLSFELFKLIQKLVRADLLEPVQANLKILPYNYSVKLGGIQMAAFKNDDGQFGSFTLIARGSHSTIGYCDSFYSHGNHKKRIKKWKKAFREKQLDTLILGSKIAPISEQKNILSENGMQEMLLKFITKNPADQPLTALLSPFDPERLYRYDKTAKQNQRPIVWDKNYLQLLESFYPFAEFFSAKNLPTTAQSIIVQVEQSQQLKHMNTFLDPALLHPNAVNIAGLIYQKHLCALTLAELNEFVSYIDPGQVIMKEDRSLAQDHSIPQKWLRSLELTI</sequence>
<reference evidence="1 2" key="1">
    <citation type="journal article" date="2015" name="Genome Announc.">
        <title>Expanding the biotechnology potential of lactobacilli through comparative genomics of 213 strains and associated genera.</title>
        <authorList>
            <person name="Sun Z."/>
            <person name="Harris H.M."/>
            <person name="McCann A."/>
            <person name="Guo C."/>
            <person name="Argimon S."/>
            <person name="Zhang W."/>
            <person name="Yang X."/>
            <person name="Jeffery I.B."/>
            <person name="Cooney J.C."/>
            <person name="Kagawa T.F."/>
            <person name="Liu W."/>
            <person name="Song Y."/>
            <person name="Salvetti E."/>
            <person name="Wrobel A."/>
            <person name="Rasinkangas P."/>
            <person name="Parkhill J."/>
            <person name="Rea M.C."/>
            <person name="O'Sullivan O."/>
            <person name="Ritari J."/>
            <person name="Douillard F.P."/>
            <person name="Paul Ross R."/>
            <person name="Yang R."/>
            <person name="Briner A.E."/>
            <person name="Felis G.E."/>
            <person name="de Vos W.M."/>
            <person name="Barrangou R."/>
            <person name="Klaenhammer T.R."/>
            <person name="Caufield P.W."/>
            <person name="Cui Y."/>
            <person name="Zhang H."/>
            <person name="O'Toole P.W."/>
        </authorList>
    </citation>
    <scope>NUCLEOTIDE SEQUENCE [LARGE SCALE GENOMIC DNA]</scope>
    <source>
        <strain evidence="1 2">DSM 15836</strain>
    </source>
</reference>
<keyword evidence="2" id="KW-1185">Reference proteome</keyword>
<dbReference type="Proteomes" id="UP000051217">
    <property type="component" value="Unassembled WGS sequence"/>
</dbReference>
<organism evidence="1 2">
    <name type="scientific">Ligilactobacillus acidipiscis DSM 15836</name>
    <dbReference type="NCBI Taxonomy" id="1423716"/>
    <lineage>
        <taxon>Bacteria</taxon>
        <taxon>Bacillati</taxon>
        <taxon>Bacillota</taxon>
        <taxon>Bacilli</taxon>
        <taxon>Lactobacillales</taxon>
        <taxon>Lactobacillaceae</taxon>
        <taxon>Ligilactobacillus</taxon>
    </lineage>
</organism>
<dbReference type="Gene3D" id="3.40.50.10710">
    <property type="entry name" value="Metallo-hydrolase/oxidoreductase"/>
    <property type="match status" value="1"/>
</dbReference>
<evidence type="ECO:0000313" key="2">
    <source>
        <dbReference type="Proteomes" id="UP000051217"/>
    </source>
</evidence>
<comment type="caution">
    <text evidence="1">The sequence shown here is derived from an EMBL/GenBank/DDBJ whole genome shotgun (WGS) entry which is preliminary data.</text>
</comment>
<evidence type="ECO:0000313" key="1">
    <source>
        <dbReference type="EMBL" id="KRM31907.1"/>
    </source>
</evidence>
<proteinExistence type="predicted"/>
<dbReference type="SUPFAM" id="SSF56281">
    <property type="entry name" value="Metallo-hydrolase/oxidoreductase"/>
    <property type="match status" value="1"/>
</dbReference>
<dbReference type="EMBL" id="AZFI01000003">
    <property type="protein sequence ID" value="KRM31907.1"/>
    <property type="molecule type" value="Genomic_DNA"/>
</dbReference>
<dbReference type="Gene3D" id="3.60.15.10">
    <property type="entry name" value="Ribonuclease Z/Hydroxyacylglutathione hydrolase-like"/>
    <property type="match status" value="1"/>
</dbReference>